<dbReference type="Proteomes" id="UP001501578">
    <property type="component" value="Unassembled WGS sequence"/>
</dbReference>
<protein>
    <submittedName>
        <fullName evidence="1">Uncharacterized protein</fullName>
    </submittedName>
</protein>
<evidence type="ECO:0000313" key="1">
    <source>
        <dbReference type="EMBL" id="GAA0939581.1"/>
    </source>
</evidence>
<reference evidence="2" key="1">
    <citation type="journal article" date="2019" name="Int. J. Syst. Evol. Microbiol.">
        <title>The Global Catalogue of Microorganisms (GCM) 10K type strain sequencing project: providing services to taxonomists for standard genome sequencing and annotation.</title>
        <authorList>
            <consortium name="The Broad Institute Genomics Platform"/>
            <consortium name="The Broad Institute Genome Sequencing Center for Infectious Disease"/>
            <person name="Wu L."/>
            <person name="Ma J."/>
        </authorList>
    </citation>
    <scope>NUCLEOTIDE SEQUENCE [LARGE SCALE GENOMIC DNA]</scope>
    <source>
        <strain evidence="2">JCM 11136</strain>
    </source>
</reference>
<comment type="caution">
    <text evidence="1">The sequence shown here is derived from an EMBL/GenBank/DDBJ whole genome shotgun (WGS) entry which is preliminary data.</text>
</comment>
<name>A0ABP4ASP2_9ACTN</name>
<sequence>MFLCPDDHEDWSIQEREQFLTDVNATLRQRGMPEHREPRSVADIDPPLPPERDPCLLGLRLGFYGGEKYRRLADFAQYLAVHGGVPASDASYDPLVEQLYDDLPDRRLAFDHVIAITTCQEIVVLPQPFDEVVHRTDPAADHGILISAHRLRAESTMLGYALRCFDSHTLDVFNDTMLDDLSFAHLDVRIEDDHDVRQAWAGAADLSNRLTILANDVLLSGALAVTG</sequence>
<organism evidence="1 2">
    <name type="scientific">Nonomuraea longicatena</name>
    <dbReference type="NCBI Taxonomy" id="83682"/>
    <lineage>
        <taxon>Bacteria</taxon>
        <taxon>Bacillati</taxon>
        <taxon>Actinomycetota</taxon>
        <taxon>Actinomycetes</taxon>
        <taxon>Streptosporangiales</taxon>
        <taxon>Streptosporangiaceae</taxon>
        <taxon>Nonomuraea</taxon>
    </lineage>
</organism>
<accession>A0ABP4ASP2</accession>
<evidence type="ECO:0000313" key="2">
    <source>
        <dbReference type="Proteomes" id="UP001501578"/>
    </source>
</evidence>
<proteinExistence type="predicted"/>
<gene>
    <name evidence="1" type="ORF">GCM10009560_50390</name>
</gene>
<dbReference type="EMBL" id="BAAAHQ010000025">
    <property type="protein sequence ID" value="GAA0939581.1"/>
    <property type="molecule type" value="Genomic_DNA"/>
</dbReference>
<keyword evidence="2" id="KW-1185">Reference proteome</keyword>